<accession>A0ACB9RI85</accession>
<dbReference type="EMBL" id="CM042883">
    <property type="protein sequence ID" value="KAI4377951.1"/>
    <property type="molecule type" value="Genomic_DNA"/>
</dbReference>
<gene>
    <name evidence="1" type="ORF">MLD38_015501</name>
</gene>
<evidence type="ECO:0000313" key="2">
    <source>
        <dbReference type="Proteomes" id="UP001057402"/>
    </source>
</evidence>
<dbReference type="Proteomes" id="UP001057402">
    <property type="component" value="Chromosome 4"/>
</dbReference>
<comment type="caution">
    <text evidence="1">The sequence shown here is derived from an EMBL/GenBank/DDBJ whole genome shotgun (WGS) entry which is preliminary data.</text>
</comment>
<proteinExistence type="predicted"/>
<evidence type="ECO:0000313" key="1">
    <source>
        <dbReference type="EMBL" id="KAI4377951.1"/>
    </source>
</evidence>
<reference evidence="2" key="1">
    <citation type="journal article" date="2023" name="Front. Plant Sci.">
        <title>Chromosomal-level genome assembly of Melastoma candidum provides insights into trichome evolution.</title>
        <authorList>
            <person name="Zhong Y."/>
            <person name="Wu W."/>
            <person name="Sun C."/>
            <person name="Zou P."/>
            <person name="Liu Y."/>
            <person name="Dai S."/>
            <person name="Zhou R."/>
        </authorList>
    </citation>
    <scope>NUCLEOTIDE SEQUENCE [LARGE SCALE GENOMIC DNA]</scope>
</reference>
<keyword evidence="2" id="KW-1185">Reference proteome</keyword>
<sequence length="70" mass="7771">MIWEAPLRLRPYLIEYKQTGIYIGYEELRPNTLAEVVDANPNGSPPALVAVVVVITCKSGTDIKEGPRLM</sequence>
<protein>
    <submittedName>
        <fullName evidence="1">Uncharacterized protein</fullName>
    </submittedName>
</protein>
<name>A0ACB9RI85_9MYRT</name>
<organism evidence="1 2">
    <name type="scientific">Melastoma candidum</name>
    <dbReference type="NCBI Taxonomy" id="119954"/>
    <lineage>
        <taxon>Eukaryota</taxon>
        <taxon>Viridiplantae</taxon>
        <taxon>Streptophyta</taxon>
        <taxon>Embryophyta</taxon>
        <taxon>Tracheophyta</taxon>
        <taxon>Spermatophyta</taxon>
        <taxon>Magnoliopsida</taxon>
        <taxon>eudicotyledons</taxon>
        <taxon>Gunneridae</taxon>
        <taxon>Pentapetalae</taxon>
        <taxon>rosids</taxon>
        <taxon>malvids</taxon>
        <taxon>Myrtales</taxon>
        <taxon>Melastomataceae</taxon>
        <taxon>Melastomatoideae</taxon>
        <taxon>Melastomateae</taxon>
        <taxon>Melastoma</taxon>
    </lineage>
</organism>